<sequence>MVRYFIATLLFFAVAVTSQSTWSSDDEFCYQGDDCGPSSPKWAGECQTGARQSPIDFKYPLVRKPGKVVDLSFETAGYQAASGFWVQNNGHTIQVSLTEELRSEGAMWGYGMEGTKYIFAQIHFHWGEVDDGSEHTVAGKHWPVELHLVHYDQKYGSFANAASSGDPKGLSVLGVFLSAGSEFDENLAFDTIADHLPLSYQDHPEHITTSGLDLTSLLPKEGAPFFRYMGSLTTPNCTEAVEWTVLLDPIPVKPSEIKKFHDVLDHAGVPMGLNFRPVQPLGDRVVEFLVRGADQTRTGGVSRPTAASMGLLFCTILHFLWSN</sequence>
<accession>A0A226DDX4</accession>
<feature type="domain" description="Alpha-carbonic anhydrase" evidence="3">
    <location>
        <begin position="26"/>
        <end position="290"/>
    </location>
</feature>
<dbReference type="PANTHER" id="PTHR18952:SF270">
    <property type="entry name" value="CARBONIC ANHYDRASE"/>
    <property type="match status" value="1"/>
</dbReference>
<dbReference type="OrthoDB" id="429145at2759"/>
<protein>
    <submittedName>
        <fullName evidence="4">Carbonic anhydrase 6</fullName>
    </submittedName>
</protein>
<dbReference type="STRING" id="158441.A0A226DDX4"/>
<reference evidence="4 5" key="1">
    <citation type="submission" date="2015-12" db="EMBL/GenBank/DDBJ databases">
        <title>The genome of Folsomia candida.</title>
        <authorList>
            <person name="Faddeeva A."/>
            <person name="Derks M.F."/>
            <person name="Anvar Y."/>
            <person name="Smit S."/>
            <person name="Van Straalen N."/>
            <person name="Roelofs D."/>
        </authorList>
    </citation>
    <scope>NUCLEOTIDE SEQUENCE [LARGE SCALE GENOMIC DNA]</scope>
    <source>
        <strain evidence="4 5">VU population</strain>
        <tissue evidence="4">Whole body</tissue>
    </source>
</reference>
<dbReference type="GO" id="GO:0005737">
    <property type="term" value="C:cytoplasm"/>
    <property type="evidence" value="ECO:0007669"/>
    <property type="project" value="TreeGrafter"/>
</dbReference>
<keyword evidence="5" id="KW-1185">Reference proteome</keyword>
<proteinExistence type="inferred from homology"/>
<evidence type="ECO:0000256" key="1">
    <source>
        <dbReference type="ARBA" id="ARBA00010718"/>
    </source>
</evidence>
<dbReference type="PANTHER" id="PTHR18952">
    <property type="entry name" value="CARBONIC ANHYDRASE"/>
    <property type="match status" value="1"/>
</dbReference>
<dbReference type="SUPFAM" id="SSF51069">
    <property type="entry name" value="Carbonic anhydrase"/>
    <property type="match status" value="1"/>
</dbReference>
<dbReference type="InterPro" id="IPR023561">
    <property type="entry name" value="Carbonic_anhydrase_a-class"/>
</dbReference>
<dbReference type="Proteomes" id="UP000198287">
    <property type="component" value="Unassembled WGS sequence"/>
</dbReference>
<dbReference type="InterPro" id="IPR036398">
    <property type="entry name" value="CA_dom_sf"/>
</dbReference>
<dbReference type="InterPro" id="IPR001148">
    <property type="entry name" value="CA_dom"/>
</dbReference>
<dbReference type="Pfam" id="PF00194">
    <property type="entry name" value="Carb_anhydrase"/>
    <property type="match status" value="1"/>
</dbReference>
<dbReference type="OMA" id="QGHEMEN"/>
<comment type="caution">
    <text evidence="4">The sequence shown here is derived from an EMBL/GenBank/DDBJ whole genome shotgun (WGS) entry which is preliminary data.</text>
</comment>
<keyword evidence="2" id="KW-0732">Signal</keyword>
<evidence type="ECO:0000256" key="2">
    <source>
        <dbReference type="SAM" id="SignalP"/>
    </source>
</evidence>
<dbReference type="GO" id="GO:0008270">
    <property type="term" value="F:zinc ion binding"/>
    <property type="evidence" value="ECO:0007669"/>
    <property type="project" value="InterPro"/>
</dbReference>
<dbReference type="CDD" id="cd00326">
    <property type="entry name" value="alpha_CA"/>
    <property type="match status" value="1"/>
</dbReference>
<dbReference type="Gene3D" id="3.10.200.10">
    <property type="entry name" value="Alpha carbonic anhydrase"/>
    <property type="match status" value="1"/>
</dbReference>
<dbReference type="AlphaFoldDB" id="A0A226DDX4"/>
<feature type="chain" id="PRO_5012511063" evidence="2">
    <location>
        <begin position="19"/>
        <end position="323"/>
    </location>
</feature>
<evidence type="ECO:0000313" key="4">
    <source>
        <dbReference type="EMBL" id="OXA43373.1"/>
    </source>
</evidence>
<dbReference type="PROSITE" id="PS51144">
    <property type="entry name" value="ALPHA_CA_2"/>
    <property type="match status" value="1"/>
</dbReference>
<evidence type="ECO:0000313" key="5">
    <source>
        <dbReference type="Proteomes" id="UP000198287"/>
    </source>
</evidence>
<feature type="signal peptide" evidence="2">
    <location>
        <begin position="1"/>
        <end position="18"/>
    </location>
</feature>
<dbReference type="SMART" id="SM01057">
    <property type="entry name" value="Carb_anhydrase"/>
    <property type="match status" value="1"/>
</dbReference>
<name>A0A226DDX4_FOLCA</name>
<evidence type="ECO:0000259" key="3">
    <source>
        <dbReference type="PROSITE" id="PS51144"/>
    </source>
</evidence>
<organism evidence="4 5">
    <name type="scientific">Folsomia candida</name>
    <name type="common">Springtail</name>
    <dbReference type="NCBI Taxonomy" id="158441"/>
    <lineage>
        <taxon>Eukaryota</taxon>
        <taxon>Metazoa</taxon>
        <taxon>Ecdysozoa</taxon>
        <taxon>Arthropoda</taxon>
        <taxon>Hexapoda</taxon>
        <taxon>Collembola</taxon>
        <taxon>Entomobryomorpha</taxon>
        <taxon>Isotomoidea</taxon>
        <taxon>Isotomidae</taxon>
        <taxon>Proisotominae</taxon>
        <taxon>Folsomia</taxon>
    </lineage>
</organism>
<dbReference type="EMBL" id="LNIX01000022">
    <property type="protein sequence ID" value="OXA43373.1"/>
    <property type="molecule type" value="Genomic_DNA"/>
</dbReference>
<comment type="similarity">
    <text evidence="1">Belongs to the alpha-carbonic anhydrase family.</text>
</comment>
<gene>
    <name evidence="4" type="ORF">Fcan01_21768</name>
</gene>
<dbReference type="GO" id="GO:0004089">
    <property type="term" value="F:carbonate dehydratase activity"/>
    <property type="evidence" value="ECO:0007669"/>
    <property type="project" value="InterPro"/>
</dbReference>